<evidence type="ECO:0000256" key="6">
    <source>
        <dbReference type="ARBA" id="ARBA00022763"/>
    </source>
</evidence>
<dbReference type="PROSITE" id="PS00697">
    <property type="entry name" value="DNA_LIGASE_A1"/>
    <property type="match status" value="1"/>
</dbReference>
<dbReference type="Pfam" id="PF01068">
    <property type="entry name" value="DNA_ligase_A_M"/>
    <property type="match status" value="1"/>
</dbReference>
<feature type="domain" description="ATP-dependent DNA ligase family profile" evidence="15">
    <location>
        <begin position="731"/>
        <end position="858"/>
    </location>
</feature>
<keyword evidence="7 13" id="KW-0067">ATP-binding</keyword>
<name>A0A366HDC9_9BACT</name>
<evidence type="ECO:0000256" key="11">
    <source>
        <dbReference type="ARBA" id="ARBA00023306"/>
    </source>
</evidence>
<dbReference type="InterPro" id="IPR012308">
    <property type="entry name" value="DNA_ligase_ATP-dep_N"/>
</dbReference>
<reference evidence="16 17" key="1">
    <citation type="submission" date="2018-06" db="EMBL/GenBank/DDBJ databases">
        <title>Genomic Encyclopedia of Type Strains, Phase IV (KMG-IV): sequencing the most valuable type-strain genomes for metagenomic binning, comparative biology and taxonomic classification.</title>
        <authorList>
            <person name="Goeker M."/>
        </authorList>
    </citation>
    <scope>NUCLEOTIDE SEQUENCE [LARGE SCALE GENOMIC DNA]</scope>
    <source>
        <strain evidence="16 17">DSM 25532</strain>
    </source>
</reference>
<protein>
    <recommendedName>
        <fullName evidence="13">DNA ligase</fullName>
        <ecNumber evidence="13">6.5.1.1</ecNumber>
    </recommendedName>
</protein>
<dbReference type="InterPro" id="IPR016059">
    <property type="entry name" value="DNA_ligase_ATP-dep_CS"/>
</dbReference>
<dbReference type="PROSITE" id="PS00333">
    <property type="entry name" value="DNA_LIGASE_A2"/>
    <property type="match status" value="1"/>
</dbReference>
<keyword evidence="3" id="KW-0235">DNA replication</keyword>
<evidence type="ECO:0000256" key="13">
    <source>
        <dbReference type="RuleBase" id="RU000617"/>
    </source>
</evidence>
<dbReference type="Gene3D" id="3.40.50.12650">
    <property type="match status" value="1"/>
</dbReference>
<evidence type="ECO:0000313" key="16">
    <source>
        <dbReference type="EMBL" id="RBP39614.1"/>
    </source>
</evidence>
<dbReference type="PANTHER" id="PTHR45674:SF13">
    <property type="entry name" value="DNA LIGASE-RELATED"/>
    <property type="match status" value="1"/>
</dbReference>
<dbReference type="GO" id="GO:0046872">
    <property type="term" value="F:metal ion binding"/>
    <property type="evidence" value="ECO:0007669"/>
    <property type="project" value="UniProtKB-KW"/>
</dbReference>
<proteinExistence type="inferred from homology"/>
<dbReference type="GO" id="GO:0051301">
    <property type="term" value="P:cell division"/>
    <property type="evidence" value="ECO:0007669"/>
    <property type="project" value="UniProtKB-KW"/>
</dbReference>
<dbReference type="SUPFAM" id="SSF50249">
    <property type="entry name" value="Nucleic acid-binding proteins"/>
    <property type="match status" value="1"/>
</dbReference>
<dbReference type="SUPFAM" id="SSF117018">
    <property type="entry name" value="ATP-dependent DNA ligase DNA-binding domain"/>
    <property type="match status" value="1"/>
</dbReference>
<comment type="catalytic activity">
    <reaction evidence="12 13">
        <text>ATP + (deoxyribonucleotide)n-3'-hydroxyl + 5'-phospho-(deoxyribonucleotide)m = (deoxyribonucleotide)n+m + AMP + diphosphate.</text>
        <dbReference type="EC" id="6.5.1.1"/>
    </reaction>
</comment>
<evidence type="ECO:0000256" key="7">
    <source>
        <dbReference type="ARBA" id="ARBA00022840"/>
    </source>
</evidence>
<keyword evidence="2" id="KW-0132">Cell division</keyword>
<dbReference type="NCBIfam" id="TIGR00574">
    <property type="entry name" value="dnl1"/>
    <property type="match status" value="1"/>
</dbReference>
<dbReference type="GO" id="GO:0005524">
    <property type="term" value="F:ATP binding"/>
    <property type="evidence" value="ECO:0007669"/>
    <property type="project" value="UniProtKB-KW"/>
</dbReference>
<keyword evidence="5 13" id="KW-0547">Nucleotide-binding</keyword>
<keyword evidence="4" id="KW-0479">Metal-binding</keyword>
<dbReference type="EC" id="6.5.1.1" evidence="13"/>
<keyword evidence="11" id="KW-0131">Cell cycle</keyword>
<keyword evidence="6 13" id="KW-0227">DNA damage</keyword>
<dbReference type="InterPro" id="IPR012340">
    <property type="entry name" value="NA-bd_OB-fold"/>
</dbReference>
<evidence type="ECO:0000256" key="9">
    <source>
        <dbReference type="ARBA" id="ARBA00023172"/>
    </source>
</evidence>
<dbReference type="SUPFAM" id="SSF56091">
    <property type="entry name" value="DNA ligase/mRNA capping enzyme, catalytic domain"/>
    <property type="match status" value="1"/>
</dbReference>
<dbReference type="PROSITE" id="PS50160">
    <property type="entry name" value="DNA_LIGASE_A3"/>
    <property type="match status" value="1"/>
</dbReference>
<evidence type="ECO:0000259" key="15">
    <source>
        <dbReference type="PROSITE" id="PS50160"/>
    </source>
</evidence>
<evidence type="ECO:0000256" key="5">
    <source>
        <dbReference type="ARBA" id="ARBA00022741"/>
    </source>
</evidence>
<dbReference type="GO" id="GO:0006260">
    <property type="term" value="P:DNA replication"/>
    <property type="evidence" value="ECO:0007669"/>
    <property type="project" value="UniProtKB-KW"/>
</dbReference>
<dbReference type="GO" id="GO:0006281">
    <property type="term" value="P:DNA repair"/>
    <property type="evidence" value="ECO:0007669"/>
    <property type="project" value="UniProtKB-KW"/>
</dbReference>
<evidence type="ECO:0000256" key="12">
    <source>
        <dbReference type="ARBA" id="ARBA00034003"/>
    </source>
</evidence>
<evidence type="ECO:0000256" key="2">
    <source>
        <dbReference type="ARBA" id="ARBA00022618"/>
    </source>
</evidence>
<dbReference type="SUPFAM" id="SSF56281">
    <property type="entry name" value="Metallo-hydrolase/oxidoreductase"/>
    <property type="match status" value="1"/>
</dbReference>
<dbReference type="CDD" id="cd07972">
    <property type="entry name" value="OBF_DNA_ligase_Arch_LigB"/>
    <property type="match status" value="1"/>
</dbReference>
<dbReference type="Pfam" id="PF04675">
    <property type="entry name" value="DNA_ligase_A_N"/>
    <property type="match status" value="1"/>
</dbReference>
<dbReference type="CDD" id="cd07898">
    <property type="entry name" value="Adenylation_DNA_ligase"/>
    <property type="match status" value="1"/>
</dbReference>
<evidence type="ECO:0000256" key="14">
    <source>
        <dbReference type="RuleBase" id="RU004196"/>
    </source>
</evidence>
<dbReference type="Pfam" id="PF07521">
    <property type="entry name" value="RMMBL"/>
    <property type="match status" value="1"/>
</dbReference>
<keyword evidence="10 13" id="KW-0234">DNA repair</keyword>
<comment type="similarity">
    <text evidence="14">Belongs to the ATP-dependent DNA ligase family.</text>
</comment>
<dbReference type="GO" id="GO:0003910">
    <property type="term" value="F:DNA ligase (ATP) activity"/>
    <property type="evidence" value="ECO:0007669"/>
    <property type="project" value="UniProtKB-EC"/>
</dbReference>
<dbReference type="InterPro" id="IPR012310">
    <property type="entry name" value="DNA_ligase_ATP-dep_cent"/>
</dbReference>
<dbReference type="Gene3D" id="3.60.15.10">
    <property type="entry name" value="Ribonuclease Z/Hydroxyacylglutathione hydrolase-like"/>
    <property type="match status" value="1"/>
</dbReference>
<evidence type="ECO:0000256" key="10">
    <source>
        <dbReference type="ARBA" id="ARBA00023204"/>
    </source>
</evidence>
<comment type="caution">
    <text evidence="16">The sequence shown here is derived from an EMBL/GenBank/DDBJ whole genome shotgun (WGS) entry which is preliminary data.</text>
</comment>
<dbReference type="PANTHER" id="PTHR45674">
    <property type="entry name" value="DNA LIGASE 1/3 FAMILY MEMBER"/>
    <property type="match status" value="1"/>
</dbReference>
<accession>A0A366HDC9</accession>
<dbReference type="GO" id="GO:0003677">
    <property type="term" value="F:DNA binding"/>
    <property type="evidence" value="ECO:0007669"/>
    <property type="project" value="InterPro"/>
</dbReference>
<dbReference type="InterPro" id="IPR036599">
    <property type="entry name" value="DNA_ligase_N_sf"/>
</dbReference>
<gene>
    <name evidence="16" type="ORF">DES53_10941</name>
</gene>
<dbReference type="Pfam" id="PF04679">
    <property type="entry name" value="DNA_ligase_A_C"/>
    <property type="match status" value="1"/>
</dbReference>
<dbReference type="EMBL" id="QNRR01000009">
    <property type="protein sequence ID" value="RBP39614.1"/>
    <property type="molecule type" value="Genomic_DNA"/>
</dbReference>
<dbReference type="Gene3D" id="1.10.3260.10">
    <property type="entry name" value="DNA ligase, ATP-dependent, N-terminal domain"/>
    <property type="match status" value="1"/>
</dbReference>
<evidence type="ECO:0000256" key="3">
    <source>
        <dbReference type="ARBA" id="ARBA00022705"/>
    </source>
</evidence>
<keyword evidence="9 13" id="KW-0233">DNA recombination</keyword>
<keyword evidence="8" id="KW-0460">Magnesium</keyword>
<evidence type="ECO:0000313" key="17">
    <source>
        <dbReference type="Proteomes" id="UP000253426"/>
    </source>
</evidence>
<dbReference type="InterPro" id="IPR012309">
    <property type="entry name" value="DNA_ligase_ATP-dep_C"/>
</dbReference>
<dbReference type="InterPro" id="IPR050191">
    <property type="entry name" value="ATP-dep_DNA_ligase"/>
</dbReference>
<dbReference type="InterPro" id="IPR000977">
    <property type="entry name" value="DNA_ligase_ATP-dep"/>
</dbReference>
<dbReference type="Gene3D" id="3.30.470.30">
    <property type="entry name" value="DNA ligase/mRNA capping enzyme"/>
    <property type="match status" value="1"/>
</dbReference>
<dbReference type="InterPro" id="IPR036866">
    <property type="entry name" value="RibonucZ/Hydroxyglut_hydro"/>
</dbReference>
<dbReference type="Gene3D" id="2.40.50.140">
    <property type="entry name" value="Nucleic acid-binding proteins"/>
    <property type="match status" value="1"/>
</dbReference>
<dbReference type="InterPro" id="IPR011108">
    <property type="entry name" value="RMMBL"/>
</dbReference>
<keyword evidence="17" id="KW-1185">Reference proteome</keyword>
<evidence type="ECO:0000256" key="8">
    <source>
        <dbReference type="ARBA" id="ARBA00022842"/>
    </source>
</evidence>
<sequence length="956" mass="105812">MAILVRKRIESQTLLTLALVSSPAHITVHYADGIYLPEPDLWLDPPFQKGRAFVSHAHSDHFARHAQTICSPVTRTLIERRYGAFRGREAISPAYGEVVEEGGYAIRLVPAGHIYGSAMLHLTRLSDGASLLYTGDFKLRQGLTAEPAELLSADTLILETTFGLPQFQFPPMEKILDQMLRFVRETLEDGGIPVLLGYSLGKAQEIISALHQAGVPVMLHESILKMTSVYRDLHPGHEFPEYEKFDAARAHGHVLVLPPSAARSQAVRRLKVCRTAMLSGWALTPGAKYRYQVDEVFPLSDHADYPELIRCVEEVKPKVVYTVHGYTSEFARDLRQRGWEAWSLVSDDQMELGLAADFVPASPRATAATSVPETTDADLRDKVLAPEAFASWCRTCERVAADSSRLKKQEHLATCLAALREENLATAARWFSGLLDDPAAQTGPLQVGWSIIRRALLQASQLREQEYRAISRQQADTGRTAYLVLQRRPGVAADGNAISIAGVATIFRNLRAARGPNEKAMVLQQALAGMPALEGSFLVRLLTGELRVGSREGLVEEAVAKAFNVDADALREAAMLSGDIGRAAVLASRDALHEAQPTLFIPIKVMLASPEETAEDIWERICGDGAHAKDDEEALPTKNGSASKEGPPRVWLEDKFDGIRAQLHRSKDGVKIFTRDLKDFTDQFPEIVQSAGDLKEEVILDGELIAFSENKKLTFHDLQKRLGRRDQGDLFVSSDITVRYIAFDLLWKNGEGLLHETLAARRQHLEALKMPRLLRRIAVTEAGSPEEVEDAFHAARRNGNEGLIAKDRHSLYTPGRRGKTWLKLKKAFSTLDVVVVKAEQGHGKRSHVLSDYTFAVREENTGALKVIGKAYSGLTDVEIETLTEHFKEHTLSQRGSVRTVTPNVVLEIAFDSIQPSQRHDSGLALRFPRIKAIRTDKTPAEIDTLAYARKLAGVGK</sequence>
<dbReference type="GO" id="GO:0006310">
    <property type="term" value="P:DNA recombination"/>
    <property type="evidence" value="ECO:0007669"/>
    <property type="project" value="UniProtKB-KW"/>
</dbReference>
<keyword evidence="1 13" id="KW-0436">Ligase</keyword>
<dbReference type="AlphaFoldDB" id="A0A366HDC9"/>
<evidence type="ECO:0000256" key="1">
    <source>
        <dbReference type="ARBA" id="ARBA00022598"/>
    </source>
</evidence>
<evidence type="ECO:0000256" key="4">
    <source>
        <dbReference type="ARBA" id="ARBA00022723"/>
    </source>
</evidence>
<organism evidence="16 17">
    <name type="scientific">Roseimicrobium gellanilyticum</name>
    <dbReference type="NCBI Taxonomy" id="748857"/>
    <lineage>
        <taxon>Bacteria</taxon>
        <taxon>Pseudomonadati</taxon>
        <taxon>Verrucomicrobiota</taxon>
        <taxon>Verrucomicrobiia</taxon>
        <taxon>Verrucomicrobiales</taxon>
        <taxon>Verrucomicrobiaceae</taxon>
        <taxon>Roseimicrobium</taxon>
    </lineage>
</organism>
<dbReference type="Proteomes" id="UP000253426">
    <property type="component" value="Unassembled WGS sequence"/>
</dbReference>
<dbReference type="GO" id="GO:0071897">
    <property type="term" value="P:DNA biosynthetic process"/>
    <property type="evidence" value="ECO:0007669"/>
    <property type="project" value="InterPro"/>
</dbReference>